<name>A0A8A4TST1_SULCO</name>
<dbReference type="NCBIfam" id="NF038127">
    <property type="entry name" value="FDP_fam"/>
    <property type="match status" value="1"/>
</dbReference>
<feature type="signal peptide" evidence="1">
    <location>
        <begin position="1"/>
        <end position="25"/>
    </location>
</feature>
<feature type="domain" description="Peptidase C-terminal archaeal/bacterial" evidence="2">
    <location>
        <begin position="689"/>
        <end position="757"/>
    </location>
</feature>
<keyword evidence="4" id="KW-1185">Reference proteome</keyword>
<dbReference type="Pfam" id="PF04151">
    <property type="entry name" value="PPC"/>
    <property type="match status" value="2"/>
</dbReference>
<protein>
    <submittedName>
        <fullName evidence="3">DVUA0089 family protein</fullName>
    </submittedName>
</protein>
<evidence type="ECO:0000259" key="2">
    <source>
        <dbReference type="Pfam" id="PF04151"/>
    </source>
</evidence>
<dbReference type="GO" id="GO:0016755">
    <property type="term" value="F:aminoacyltransferase activity"/>
    <property type="evidence" value="ECO:0007669"/>
    <property type="project" value="InterPro"/>
</dbReference>
<dbReference type="AlphaFoldDB" id="A0A8A4TST1"/>
<evidence type="ECO:0000313" key="4">
    <source>
        <dbReference type="Proteomes" id="UP000663929"/>
    </source>
</evidence>
<accession>A0A8A4TST1</accession>
<dbReference type="InterPro" id="IPR032048">
    <property type="entry name" value="TGase_elicitor"/>
</dbReference>
<organism evidence="3 4">
    <name type="scientific">Sulfidibacter corallicola</name>
    <dbReference type="NCBI Taxonomy" id="2818388"/>
    <lineage>
        <taxon>Bacteria</taxon>
        <taxon>Pseudomonadati</taxon>
        <taxon>Acidobacteriota</taxon>
        <taxon>Holophagae</taxon>
        <taxon>Acanthopleuribacterales</taxon>
        <taxon>Acanthopleuribacteraceae</taxon>
        <taxon>Sulfidibacter</taxon>
    </lineage>
</organism>
<dbReference type="InterPro" id="IPR007280">
    <property type="entry name" value="Peptidase_C_arc/bac"/>
</dbReference>
<dbReference type="Gene3D" id="2.60.120.380">
    <property type="match status" value="2"/>
</dbReference>
<dbReference type="Pfam" id="PF16683">
    <property type="entry name" value="TGase_elicitor"/>
    <property type="match status" value="1"/>
</dbReference>
<evidence type="ECO:0000313" key="3">
    <source>
        <dbReference type="EMBL" id="QTD52128.1"/>
    </source>
</evidence>
<dbReference type="RefSeq" id="WP_237382237.1">
    <property type="nucleotide sequence ID" value="NZ_CP071793.1"/>
</dbReference>
<proteinExistence type="predicted"/>
<feature type="chain" id="PRO_5035320186" evidence="1">
    <location>
        <begin position="26"/>
        <end position="774"/>
    </location>
</feature>
<dbReference type="KEGG" id="scor:J3U87_06605"/>
<reference evidence="3" key="1">
    <citation type="submission" date="2021-03" db="EMBL/GenBank/DDBJ databases">
        <title>Acanthopleuribacteraceae sp. M133.</title>
        <authorList>
            <person name="Wang G."/>
        </authorList>
    </citation>
    <scope>NUCLEOTIDE SEQUENCE</scope>
    <source>
        <strain evidence="3">M133</strain>
    </source>
</reference>
<sequence>MHRMRIISFLIMMCFFSVNSVSLMAAPLSDQVPQLQVGDAWTIKVSQYDLHGTRGNLKPATLYQFRVSAAALVDGESALIVDIAEYDTGIAYGRLYLDALTRQVLRWEKRASANTVYNFVTADAADRNGLPVMAERSLVPFDMPSFTQEKDEARYRYVPAIEGDWGFEVEVHQTQVDHPDFTRIALTQGPKTILQDWHRGEIWWRRAEQPGFFVAELVDVNLNTKSFKKHKTPKVIERDIRKPEGRWSYPTEASATQPWSEAGGHDHLEHRERAHKLESHDAEASHFVWSGYWWASARGDQAPTPATRTYADGGLLEKYDQYYRARYGRDNAPSAKQWELDNYSTGEAWFGHCNGLAAASILAREPRTGITAEGIDFSVGDLKGLLSEAYYDINVSAFIGDRYYGEGYPAADPSAYDAHRAFVTYLGQQGQAMVLDIDRRSEVWNFPMYKYEMTVTEDTENAKRVNVVCKAFFASASVGANYLGRKHFVVTYKYWLTVDQNGNPTPGPSGWIEEGQDDKQVNPDFIWIPESNPPSGYYRSHNKGLDWNLIRDILNTKPATQKLELDSPLTGQLVNGAPKWFELNVLERSTYTIQTAAGTTSDTVLAIHADPNQEALAENDDISNGNNFSRVSLSLNPGTYYIMVRGYDNNQNGSFVLTATCLGCDGTRDYPELTVNAAAITGEIANGGDANWFQFTVAESGSYTIESWLGSLSDTVLALHTNTTQNAIAENDDKASGNYASRITRDLTAGTYFVKVTAYSAEQTGNYTISVKRN</sequence>
<keyword evidence="1" id="KW-0732">Signal</keyword>
<dbReference type="Proteomes" id="UP000663929">
    <property type="component" value="Chromosome"/>
</dbReference>
<evidence type="ECO:0000256" key="1">
    <source>
        <dbReference type="SAM" id="SignalP"/>
    </source>
</evidence>
<feature type="domain" description="Peptidase C-terminal archaeal/bacterial" evidence="2">
    <location>
        <begin position="580"/>
        <end position="646"/>
    </location>
</feature>
<dbReference type="SUPFAM" id="SSF89260">
    <property type="entry name" value="Collagen-binding domain"/>
    <property type="match status" value="1"/>
</dbReference>
<dbReference type="EMBL" id="CP071793">
    <property type="protein sequence ID" value="QTD52128.1"/>
    <property type="molecule type" value="Genomic_DNA"/>
</dbReference>
<gene>
    <name evidence="3" type="ORF">J3U87_06605</name>
</gene>